<sequence>MSLLCALPCFAAGGVSQINLHIGQTPDTVYLTYSAPDAAQGAVSVTGPEGMSAYTATPVWSDSAGKYLYSAKLDGLVPGSSYTYEIAGAYSGAFQSPADSGAFTFAFLADPQIGFASDAKATGALFSLLNKRDDLAFTYIAGNLTDSSRNERQWELSFQSGGVNSSAGQSFLGSHLLAVAQGNHDNSSFSGHITAPSAGRDVGPAVYSFDYSSVKFVVLNMNSPDTWVAQADFLRRGDAARGDLAATSDQAPDEVPSAGYADVPENAWYAGAVNTVSARGLMDVRSESHFAPGESLTRAELVTALYRLAGMPAANAGTAFPDVPRSSGCYDAVSWAAGAGLVSGMPDGRFAPESGITRAQLATILYRYAVHSGTSVATGSGIGTYADWRQVGPWCREPISWAVETGLICGKPGNRLAPNDVVTRAEGAVFLQRLL</sequence>
<dbReference type="RefSeq" id="WP_295368008.1">
    <property type="nucleotide sequence ID" value="NZ_DYUC01000046.1"/>
</dbReference>
<dbReference type="SUPFAM" id="SSF56300">
    <property type="entry name" value="Metallo-dependent phosphatases"/>
    <property type="match status" value="1"/>
</dbReference>
<dbReference type="InterPro" id="IPR051465">
    <property type="entry name" value="Cell_Envelope_Struct_Comp"/>
</dbReference>
<reference evidence="3" key="2">
    <citation type="submission" date="2021-09" db="EMBL/GenBank/DDBJ databases">
        <authorList>
            <person name="Gilroy R."/>
        </authorList>
    </citation>
    <scope>NUCLEOTIDE SEQUENCE</scope>
    <source>
        <strain evidence="3">CHK179-5677</strain>
    </source>
</reference>
<dbReference type="AlphaFoldDB" id="A0A921MLD1"/>
<keyword evidence="1" id="KW-0677">Repeat</keyword>
<evidence type="ECO:0000313" key="3">
    <source>
        <dbReference type="EMBL" id="HJG86370.1"/>
    </source>
</evidence>
<dbReference type="InterPro" id="IPR029052">
    <property type="entry name" value="Metallo-depent_PP-like"/>
</dbReference>
<evidence type="ECO:0000313" key="4">
    <source>
        <dbReference type="Proteomes" id="UP000760668"/>
    </source>
</evidence>
<feature type="domain" description="SLH" evidence="2">
    <location>
        <begin position="256"/>
        <end position="315"/>
    </location>
</feature>
<proteinExistence type="predicted"/>
<gene>
    <name evidence="3" type="ORF">K8V01_05015</name>
</gene>
<dbReference type="Proteomes" id="UP000760668">
    <property type="component" value="Unassembled WGS sequence"/>
</dbReference>
<feature type="domain" description="SLH" evidence="2">
    <location>
        <begin position="316"/>
        <end position="379"/>
    </location>
</feature>
<dbReference type="InterPro" id="IPR001119">
    <property type="entry name" value="SLH_dom"/>
</dbReference>
<dbReference type="PROSITE" id="PS51272">
    <property type="entry name" value="SLH"/>
    <property type="match status" value="3"/>
</dbReference>
<accession>A0A921MLD1</accession>
<comment type="caution">
    <text evidence="3">The sequence shown here is derived from an EMBL/GenBank/DDBJ whole genome shotgun (WGS) entry which is preliminary data.</text>
</comment>
<reference evidence="3" key="1">
    <citation type="journal article" date="2021" name="PeerJ">
        <title>Extensive microbial diversity within the chicken gut microbiome revealed by metagenomics and culture.</title>
        <authorList>
            <person name="Gilroy R."/>
            <person name="Ravi A."/>
            <person name="Getino M."/>
            <person name="Pursley I."/>
            <person name="Horton D.L."/>
            <person name="Alikhan N.F."/>
            <person name="Baker D."/>
            <person name="Gharbi K."/>
            <person name="Hall N."/>
            <person name="Watson M."/>
            <person name="Adriaenssens E.M."/>
            <person name="Foster-Nyarko E."/>
            <person name="Jarju S."/>
            <person name="Secka A."/>
            <person name="Antonio M."/>
            <person name="Oren A."/>
            <person name="Chaudhuri R.R."/>
            <person name="La Ragione R."/>
            <person name="Hildebrand F."/>
            <person name="Pallen M.J."/>
        </authorList>
    </citation>
    <scope>NUCLEOTIDE SEQUENCE</scope>
    <source>
        <strain evidence="3">CHK179-5677</strain>
    </source>
</reference>
<organism evidence="3 4">
    <name type="scientific">Pseudoflavonifractor capillosus</name>
    <dbReference type="NCBI Taxonomy" id="106588"/>
    <lineage>
        <taxon>Bacteria</taxon>
        <taxon>Bacillati</taxon>
        <taxon>Bacillota</taxon>
        <taxon>Clostridia</taxon>
        <taxon>Eubacteriales</taxon>
        <taxon>Oscillospiraceae</taxon>
        <taxon>Pseudoflavonifractor</taxon>
    </lineage>
</organism>
<feature type="domain" description="SLH" evidence="2">
    <location>
        <begin position="382"/>
        <end position="435"/>
    </location>
</feature>
<evidence type="ECO:0000256" key="1">
    <source>
        <dbReference type="ARBA" id="ARBA00022737"/>
    </source>
</evidence>
<protein>
    <submittedName>
        <fullName evidence="3">S-layer homology domain-containing protein</fullName>
    </submittedName>
</protein>
<dbReference type="PANTHER" id="PTHR43308">
    <property type="entry name" value="OUTER MEMBRANE PROTEIN ALPHA-RELATED"/>
    <property type="match status" value="1"/>
</dbReference>
<dbReference type="Pfam" id="PF00395">
    <property type="entry name" value="SLH"/>
    <property type="match status" value="3"/>
</dbReference>
<dbReference type="EMBL" id="DYUC01000046">
    <property type="protein sequence ID" value="HJG86370.1"/>
    <property type="molecule type" value="Genomic_DNA"/>
</dbReference>
<name>A0A921MLD1_9FIRM</name>
<evidence type="ECO:0000259" key="2">
    <source>
        <dbReference type="PROSITE" id="PS51272"/>
    </source>
</evidence>